<keyword evidence="2" id="KW-1185">Reference proteome</keyword>
<dbReference type="EMBL" id="CTRP01000007">
    <property type="protein sequence ID" value="CQR72009.1"/>
    <property type="molecule type" value="Genomic_DNA"/>
</dbReference>
<sequence length="140" mass="14481">MLIAVIDGMGGGLGVQLVTQLSAQLGQKADIIALGTNALATNNMVRAGAMRGATGENAVIVSIRKVDIVVGPIGIIIPNSLMGEITPKIAEAVASADAHKVLIPVNQQHFDIVGLEARPLVVSIKEAVTKVNELVQGKSW</sequence>
<dbReference type="InterPro" id="IPR024208">
    <property type="entry name" value="DUF3842"/>
</dbReference>
<protein>
    <recommendedName>
        <fullName evidence="3">DUF3842 family protein</fullName>
    </recommendedName>
</protein>
<organism evidence="1 2">
    <name type="scientific">Sporomusa ovata</name>
    <dbReference type="NCBI Taxonomy" id="2378"/>
    <lineage>
        <taxon>Bacteria</taxon>
        <taxon>Bacillati</taxon>
        <taxon>Bacillota</taxon>
        <taxon>Negativicutes</taxon>
        <taxon>Selenomonadales</taxon>
        <taxon>Sporomusaceae</taxon>
        <taxon>Sporomusa</taxon>
    </lineage>
</organism>
<accession>A0A0U1KXZ8</accession>
<evidence type="ECO:0000313" key="2">
    <source>
        <dbReference type="Proteomes" id="UP000049855"/>
    </source>
</evidence>
<proteinExistence type="predicted"/>
<dbReference type="Proteomes" id="UP000049855">
    <property type="component" value="Unassembled WGS sequence"/>
</dbReference>
<gene>
    <name evidence="1" type="ORF">SpAn4DRAFT_5250</name>
</gene>
<dbReference type="Pfam" id="PF12953">
    <property type="entry name" value="DUF3842"/>
    <property type="match status" value="1"/>
</dbReference>
<evidence type="ECO:0000313" key="1">
    <source>
        <dbReference type="EMBL" id="CQR72009.1"/>
    </source>
</evidence>
<reference evidence="2" key="1">
    <citation type="submission" date="2015-03" db="EMBL/GenBank/DDBJ databases">
        <authorList>
            <person name="Nijsse Bart"/>
        </authorList>
    </citation>
    <scope>NUCLEOTIDE SEQUENCE [LARGE SCALE GENOMIC DNA]</scope>
</reference>
<name>A0A0U1KXZ8_9FIRM</name>
<dbReference type="AlphaFoldDB" id="A0A0U1KXZ8"/>
<evidence type="ECO:0008006" key="3">
    <source>
        <dbReference type="Google" id="ProtNLM"/>
    </source>
</evidence>